<evidence type="ECO:0000313" key="5">
    <source>
        <dbReference type="EMBL" id="ANS79572.1"/>
    </source>
</evidence>
<keyword evidence="3" id="KW-0326">Glycosidase</keyword>
<evidence type="ECO:0000259" key="4">
    <source>
        <dbReference type="Pfam" id="PF00251"/>
    </source>
</evidence>
<keyword evidence="6" id="KW-1185">Reference proteome</keyword>
<dbReference type="InterPro" id="IPR051214">
    <property type="entry name" value="GH32_Enzymes"/>
</dbReference>
<dbReference type="RefSeq" id="WP_066640050.1">
    <property type="nucleotide sequence ID" value="NZ_CP014989.1"/>
</dbReference>
<accession>A0A1B1NDR5</accession>
<dbReference type="STRING" id="1758689.SGUI_2176"/>
<proteinExistence type="inferred from homology"/>
<evidence type="ECO:0000256" key="1">
    <source>
        <dbReference type="ARBA" id="ARBA00009902"/>
    </source>
</evidence>
<dbReference type="Proteomes" id="UP000092482">
    <property type="component" value="Chromosome"/>
</dbReference>
<comment type="similarity">
    <text evidence="1">Belongs to the glycosyl hydrolase 32 family.</text>
</comment>
<dbReference type="AlphaFoldDB" id="A0A1B1NDR5"/>
<organism evidence="5 6">
    <name type="scientific">Serinicoccus hydrothermalis</name>
    <dbReference type="NCBI Taxonomy" id="1758689"/>
    <lineage>
        <taxon>Bacteria</taxon>
        <taxon>Bacillati</taxon>
        <taxon>Actinomycetota</taxon>
        <taxon>Actinomycetes</taxon>
        <taxon>Micrococcales</taxon>
        <taxon>Ornithinimicrobiaceae</taxon>
        <taxon>Serinicoccus</taxon>
    </lineage>
</organism>
<dbReference type="KEGG" id="serj:SGUI_2176"/>
<dbReference type="Gene3D" id="2.115.10.20">
    <property type="entry name" value="Glycosyl hydrolase domain, family 43"/>
    <property type="match status" value="1"/>
</dbReference>
<evidence type="ECO:0000313" key="6">
    <source>
        <dbReference type="Proteomes" id="UP000092482"/>
    </source>
</evidence>
<feature type="domain" description="Glycosyl hydrolase family 32 N-terminal" evidence="4">
    <location>
        <begin position="5"/>
        <end position="152"/>
    </location>
</feature>
<dbReference type="GO" id="GO:0016798">
    <property type="term" value="F:hydrolase activity, acting on glycosyl bonds"/>
    <property type="evidence" value="ECO:0007669"/>
    <property type="project" value="UniProtKB-KW"/>
</dbReference>
<dbReference type="EMBL" id="CP014989">
    <property type="protein sequence ID" value="ANS79572.1"/>
    <property type="molecule type" value="Genomic_DNA"/>
</dbReference>
<protein>
    <submittedName>
        <fullName evidence="5">Glycosyl hydrolase family 32, N terminal domain protein</fullName>
    </submittedName>
</protein>
<dbReference type="InterPro" id="IPR013148">
    <property type="entry name" value="Glyco_hydro_32_N"/>
</dbReference>
<dbReference type="SUPFAM" id="SSF75005">
    <property type="entry name" value="Arabinanase/levansucrase/invertase"/>
    <property type="match status" value="1"/>
</dbReference>
<dbReference type="PANTHER" id="PTHR43101">
    <property type="entry name" value="BETA-FRUCTOSIDASE"/>
    <property type="match status" value="1"/>
</dbReference>
<sequence length="246" mass="25864">MDDGTPAILLFSCDDIEDWEYLGVWLTGADLPPGAGPADVWECPQLAVAGDRAALVLSLHDGGVLGDVVACTGRLVDDGGLPRLEPEQVTVLDAGEALYAPQLAEDGRPGWWLMGWVRELDQDAAVKDHAGCMTLPRRLLLDGADARLTLDPAVADGLELGPPAPGEGRLHGAASVLVGPGGAELGHAELGRHPLSAGTRVFVDGDVLEVYPPDSAPSTFRHELPWSVHGDVLSSPVRLRPRTSTC</sequence>
<evidence type="ECO:0000256" key="2">
    <source>
        <dbReference type="ARBA" id="ARBA00022801"/>
    </source>
</evidence>
<dbReference type="Pfam" id="PF00251">
    <property type="entry name" value="Glyco_hydro_32N"/>
    <property type="match status" value="1"/>
</dbReference>
<name>A0A1B1NDR5_9MICO</name>
<dbReference type="InterPro" id="IPR023296">
    <property type="entry name" value="Glyco_hydro_beta-prop_sf"/>
</dbReference>
<reference evidence="5 6" key="1">
    <citation type="submission" date="2016-03" db="EMBL/GenBank/DDBJ databases">
        <title>Shallow-sea hydrothermal system.</title>
        <authorList>
            <person name="Tang K."/>
        </authorList>
    </citation>
    <scope>NUCLEOTIDE SEQUENCE [LARGE SCALE GENOMIC DNA]</scope>
    <source>
        <strain evidence="5 6">JLT9</strain>
    </source>
</reference>
<dbReference type="PANTHER" id="PTHR43101:SF1">
    <property type="entry name" value="BETA-FRUCTOSIDASE"/>
    <property type="match status" value="1"/>
</dbReference>
<gene>
    <name evidence="5" type="ORF">SGUI_2176</name>
</gene>
<keyword evidence="2 5" id="KW-0378">Hydrolase</keyword>
<evidence type="ECO:0000256" key="3">
    <source>
        <dbReference type="ARBA" id="ARBA00023295"/>
    </source>
</evidence>